<gene>
    <name evidence="2" type="ORF">FHS33_000406</name>
</gene>
<feature type="region of interest" description="Disordered" evidence="1">
    <location>
        <begin position="1"/>
        <end position="33"/>
    </location>
</feature>
<dbReference type="Proteomes" id="UP000530412">
    <property type="component" value="Unassembled WGS sequence"/>
</dbReference>
<dbReference type="RefSeq" id="WP_233452379.1">
    <property type="nucleotide sequence ID" value="NZ_BMSU01000005.1"/>
</dbReference>
<proteinExistence type="predicted"/>
<evidence type="ECO:0000256" key="1">
    <source>
        <dbReference type="SAM" id="MobiDB-lite"/>
    </source>
</evidence>
<dbReference type="EMBL" id="JACJIE010000001">
    <property type="protein sequence ID" value="MBA8942017.1"/>
    <property type="molecule type" value="Genomic_DNA"/>
</dbReference>
<feature type="compositionally biased region" description="Polar residues" evidence="1">
    <location>
        <begin position="1"/>
        <end position="23"/>
    </location>
</feature>
<name>A0AA40VDP1_9ACTN</name>
<protein>
    <submittedName>
        <fullName evidence="2">Uncharacterized protein</fullName>
    </submittedName>
</protein>
<organism evidence="2 3">
    <name type="scientific">Streptomyces calvus</name>
    <dbReference type="NCBI Taxonomy" id="67282"/>
    <lineage>
        <taxon>Bacteria</taxon>
        <taxon>Bacillati</taxon>
        <taxon>Actinomycetota</taxon>
        <taxon>Actinomycetes</taxon>
        <taxon>Kitasatosporales</taxon>
        <taxon>Streptomycetaceae</taxon>
        <taxon>Streptomyces</taxon>
    </lineage>
</organism>
<evidence type="ECO:0000313" key="3">
    <source>
        <dbReference type="Proteomes" id="UP000530412"/>
    </source>
</evidence>
<reference evidence="2 3" key="1">
    <citation type="submission" date="2020-08" db="EMBL/GenBank/DDBJ databases">
        <title>Genomic Encyclopedia of Type Strains, Phase III (KMG-III): the genomes of soil and plant-associated and newly described type strains.</title>
        <authorList>
            <person name="Whitman W."/>
        </authorList>
    </citation>
    <scope>NUCLEOTIDE SEQUENCE [LARGE SCALE GENOMIC DNA]</scope>
    <source>
        <strain evidence="2 3">CECT 3271</strain>
    </source>
</reference>
<comment type="caution">
    <text evidence="2">The sequence shown here is derived from an EMBL/GenBank/DDBJ whole genome shotgun (WGS) entry which is preliminary data.</text>
</comment>
<evidence type="ECO:0000313" key="2">
    <source>
        <dbReference type="EMBL" id="MBA8942017.1"/>
    </source>
</evidence>
<sequence>MSLTFHRNPDGTTTGRNDANGFTVTHADEEEVKRQLYEDAGWEYTPPPPPVPPGHHRFSLVHDEFRTAGSRTSGMQGCGRARRRGVYRSTGGGSP</sequence>
<feature type="region of interest" description="Disordered" evidence="1">
    <location>
        <begin position="67"/>
        <end position="95"/>
    </location>
</feature>
<accession>A0AA40VDP1</accession>
<dbReference type="AlphaFoldDB" id="A0AA40VDP1"/>